<dbReference type="Proteomes" id="UP001152797">
    <property type="component" value="Unassembled WGS sequence"/>
</dbReference>
<sequence>MLIHVVGPGSRTFSHLSLGIPRIPPGVCPLPRPNGIGCCHRIAMQLSTDLVRLVAGWRPGSALVLLLLSLVHFVQLVATDDCSQLGAATLSAGPRIKWDHEWQSFAKQTLQAARTPLGRTFSIQTLANGGRFAFFQSPRGPNYLEWQTLADGHTLGTPPHPFYMPLNQSRFAWQQCHETIADPIFVYRGFVPQNFQYGHILMDVLPVVVHVLTEKPAAKIAIQLDPDSSVKRFMEWFLPDFFDRLVFVPVETLVCAEKELLFLQPESLEISRPERLRISELSSALHQFSLRTHRQFKVEKVIYYKRQRATARHSRLLEEAESQTLLELAEKTLRAHNRSDEIVSFTGASADGTSLSFKEQYRLFNSAYLAFGPHGAGMANVLWMQSSCDQLPRVIEFMCSTDAADVRGCFVAKDRKRYPRPMSYWRLYGGASWIKYLIVWLLRRHDHPSDFARVDLDGFELALNQAQWTKAHRSALNPVVSSFRGCKGSLTVARPKVVSVRLGKRSRQLHCTHATEFHDLKGRQEGHLHIEDPVEQSRNLRDVLRCHPVDHEQVLVSEMRLMDNQCRLQAQAMICTGQMMWPNNQRDFTPMPNLPFGLDLSLLPAVPPVPAVPPMPAPLWHAAGMHGFQPPFMPPNGKKWHPRPRKGSFH</sequence>
<name>A0A9P1FTK8_9DINO</name>
<dbReference type="GO" id="GO:0016757">
    <property type="term" value="F:glycosyltransferase activity"/>
    <property type="evidence" value="ECO:0007669"/>
    <property type="project" value="InterPro"/>
</dbReference>
<gene>
    <name evidence="2" type="ORF">C1SCF055_LOCUS13302</name>
</gene>
<reference evidence="2" key="1">
    <citation type="submission" date="2022-10" db="EMBL/GenBank/DDBJ databases">
        <authorList>
            <person name="Chen Y."/>
            <person name="Dougan E. K."/>
            <person name="Chan C."/>
            <person name="Rhodes N."/>
            <person name="Thang M."/>
        </authorList>
    </citation>
    <scope>NUCLEOTIDE SEQUENCE</scope>
</reference>
<dbReference type="AlphaFoldDB" id="A0A9P1FTK8"/>
<protein>
    <submittedName>
        <fullName evidence="4">Glycosyltransferase 61 catalytic domain-containing protein</fullName>
    </submittedName>
</protein>
<comment type="caution">
    <text evidence="2">The sequence shown here is derived from an EMBL/GenBank/DDBJ whole genome shotgun (WGS) entry which is preliminary data.</text>
</comment>
<dbReference type="Pfam" id="PF04577">
    <property type="entry name" value="Glyco_transf_61"/>
    <property type="match status" value="1"/>
</dbReference>
<evidence type="ECO:0000313" key="2">
    <source>
        <dbReference type="EMBL" id="CAI3985912.1"/>
    </source>
</evidence>
<keyword evidence="5" id="KW-1185">Reference proteome</keyword>
<reference evidence="3" key="2">
    <citation type="submission" date="2024-04" db="EMBL/GenBank/DDBJ databases">
        <authorList>
            <person name="Chen Y."/>
            <person name="Shah S."/>
            <person name="Dougan E. K."/>
            <person name="Thang M."/>
            <person name="Chan C."/>
        </authorList>
    </citation>
    <scope>NUCLEOTIDE SEQUENCE [LARGE SCALE GENOMIC DNA]</scope>
</reference>
<proteinExistence type="predicted"/>
<dbReference type="InterPro" id="IPR049625">
    <property type="entry name" value="Glyco_transf_61_cat"/>
</dbReference>
<feature type="domain" description="Glycosyltransferase 61 catalytic" evidence="1">
    <location>
        <begin position="197"/>
        <end position="388"/>
    </location>
</feature>
<evidence type="ECO:0000313" key="3">
    <source>
        <dbReference type="EMBL" id="CAL1139287.1"/>
    </source>
</evidence>
<accession>A0A9P1FTK8</accession>
<dbReference type="EMBL" id="CAMXCT010001028">
    <property type="protein sequence ID" value="CAI3985912.1"/>
    <property type="molecule type" value="Genomic_DNA"/>
</dbReference>
<evidence type="ECO:0000313" key="4">
    <source>
        <dbReference type="EMBL" id="CAL4773224.1"/>
    </source>
</evidence>
<dbReference type="EMBL" id="CAMXCT020001028">
    <property type="protein sequence ID" value="CAL1139287.1"/>
    <property type="molecule type" value="Genomic_DNA"/>
</dbReference>
<evidence type="ECO:0000313" key="5">
    <source>
        <dbReference type="Proteomes" id="UP001152797"/>
    </source>
</evidence>
<dbReference type="OrthoDB" id="421289at2759"/>
<dbReference type="EMBL" id="CAMXCT030001028">
    <property type="protein sequence ID" value="CAL4773224.1"/>
    <property type="molecule type" value="Genomic_DNA"/>
</dbReference>
<organism evidence="2">
    <name type="scientific">Cladocopium goreaui</name>
    <dbReference type="NCBI Taxonomy" id="2562237"/>
    <lineage>
        <taxon>Eukaryota</taxon>
        <taxon>Sar</taxon>
        <taxon>Alveolata</taxon>
        <taxon>Dinophyceae</taxon>
        <taxon>Suessiales</taxon>
        <taxon>Symbiodiniaceae</taxon>
        <taxon>Cladocopium</taxon>
    </lineage>
</organism>
<evidence type="ECO:0000259" key="1">
    <source>
        <dbReference type="Pfam" id="PF04577"/>
    </source>
</evidence>